<reference evidence="2" key="1">
    <citation type="journal article" date="2022" name="Mol. Ecol. Resour.">
        <title>The genomes of chicory, endive, great burdock and yacon provide insights into Asteraceae palaeo-polyploidization history and plant inulin production.</title>
        <authorList>
            <person name="Fan W."/>
            <person name="Wang S."/>
            <person name="Wang H."/>
            <person name="Wang A."/>
            <person name="Jiang F."/>
            <person name="Liu H."/>
            <person name="Zhao H."/>
            <person name="Xu D."/>
            <person name="Zhang Y."/>
        </authorList>
    </citation>
    <scope>NUCLEOTIDE SEQUENCE [LARGE SCALE GENOMIC DNA]</scope>
    <source>
        <strain evidence="2">cv. Niubang</strain>
    </source>
</reference>
<evidence type="ECO:0000313" key="1">
    <source>
        <dbReference type="EMBL" id="KAI3691902.1"/>
    </source>
</evidence>
<reference evidence="1 2" key="2">
    <citation type="journal article" date="2022" name="Mol. Ecol. Resour.">
        <title>The genomes of chicory, endive, great burdock and yacon provide insights into Asteraceae paleo-polyploidization history and plant inulin production.</title>
        <authorList>
            <person name="Fan W."/>
            <person name="Wang S."/>
            <person name="Wang H."/>
            <person name="Wang A."/>
            <person name="Jiang F."/>
            <person name="Liu H."/>
            <person name="Zhao H."/>
            <person name="Xu D."/>
            <person name="Zhang Y."/>
        </authorList>
    </citation>
    <scope>NUCLEOTIDE SEQUENCE [LARGE SCALE GENOMIC DNA]</scope>
    <source>
        <strain evidence="2">cv. Niubang</strain>
    </source>
</reference>
<accession>A0ACB8Z2Y0</accession>
<sequence>MESDYRSSRRRRSSFNVSSQLLLLQRLNALVMEMENMTKLWLNCKTQISKGSAEVSSRELEQAFPDEVEAYREIPVSSAAVSSMNLLKLHFLIYNESFGCFFVILLQ</sequence>
<protein>
    <submittedName>
        <fullName evidence="1">Uncharacterized protein</fullName>
    </submittedName>
</protein>
<organism evidence="1 2">
    <name type="scientific">Arctium lappa</name>
    <name type="common">Greater burdock</name>
    <name type="synonym">Lappa major</name>
    <dbReference type="NCBI Taxonomy" id="4217"/>
    <lineage>
        <taxon>Eukaryota</taxon>
        <taxon>Viridiplantae</taxon>
        <taxon>Streptophyta</taxon>
        <taxon>Embryophyta</taxon>
        <taxon>Tracheophyta</taxon>
        <taxon>Spermatophyta</taxon>
        <taxon>Magnoliopsida</taxon>
        <taxon>eudicotyledons</taxon>
        <taxon>Gunneridae</taxon>
        <taxon>Pentapetalae</taxon>
        <taxon>asterids</taxon>
        <taxon>campanulids</taxon>
        <taxon>Asterales</taxon>
        <taxon>Asteraceae</taxon>
        <taxon>Carduoideae</taxon>
        <taxon>Cardueae</taxon>
        <taxon>Arctiinae</taxon>
        <taxon>Arctium</taxon>
    </lineage>
</organism>
<name>A0ACB8Z2Y0_ARCLA</name>
<gene>
    <name evidence="1" type="ORF">L6452_31705</name>
</gene>
<dbReference type="Proteomes" id="UP001055879">
    <property type="component" value="Linkage Group LG11"/>
</dbReference>
<evidence type="ECO:0000313" key="2">
    <source>
        <dbReference type="Proteomes" id="UP001055879"/>
    </source>
</evidence>
<dbReference type="EMBL" id="CM042057">
    <property type="protein sequence ID" value="KAI3691902.1"/>
    <property type="molecule type" value="Genomic_DNA"/>
</dbReference>
<keyword evidence="2" id="KW-1185">Reference proteome</keyword>
<comment type="caution">
    <text evidence="1">The sequence shown here is derived from an EMBL/GenBank/DDBJ whole genome shotgun (WGS) entry which is preliminary data.</text>
</comment>
<proteinExistence type="predicted"/>